<dbReference type="PANTHER" id="PTHR28653:SF1">
    <property type="entry name" value="ATPASE SWSAP1"/>
    <property type="match status" value="1"/>
</dbReference>
<dbReference type="EMBL" id="GAIX01006466">
    <property type="protein sequence ID" value="JAA86094.1"/>
    <property type="molecule type" value="Transcribed_RNA"/>
</dbReference>
<dbReference type="GO" id="GO:0097196">
    <property type="term" value="C:Shu complex"/>
    <property type="evidence" value="ECO:0007669"/>
    <property type="project" value="TreeGrafter"/>
</dbReference>
<organism evidence="1">
    <name type="scientific">Pararge aegeria</name>
    <name type="common">speckled wood butterfly</name>
    <dbReference type="NCBI Taxonomy" id="116150"/>
    <lineage>
        <taxon>Eukaryota</taxon>
        <taxon>Metazoa</taxon>
        <taxon>Ecdysozoa</taxon>
        <taxon>Arthropoda</taxon>
        <taxon>Hexapoda</taxon>
        <taxon>Insecta</taxon>
        <taxon>Pterygota</taxon>
        <taxon>Neoptera</taxon>
        <taxon>Endopterygota</taxon>
        <taxon>Lepidoptera</taxon>
        <taxon>Glossata</taxon>
        <taxon>Ditrysia</taxon>
        <taxon>Papilionoidea</taxon>
        <taxon>Nymphalidae</taxon>
        <taxon>Satyrinae</taxon>
        <taxon>Satyrini</taxon>
        <taxon>Parargina</taxon>
        <taxon>Pararge</taxon>
    </lineage>
</organism>
<reference evidence="1" key="1">
    <citation type="journal article" date="2013" name="BMC Genomics">
        <title>Unscrambling butterfly oogenesis.</title>
        <authorList>
            <person name="Carter J.M."/>
            <person name="Baker S.C."/>
            <person name="Pink R."/>
            <person name="Carter D.R."/>
            <person name="Collins A."/>
            <person name="Tomlin J."/>
            <person name="Gibbs M."/>
            <person name="Breuker C.J."/>
        </authorList>
    </citation>
    <scope>NUCLEOTIDE SEQUENCE</scope>
    <source>
        <tissue evidence="1">Ovary</tissue>
    </source>
</reference>
<accession>S4P7A7</accession>
<name>S4P7A7_9NEOP</name>
<reference evidence="1" key="2">
    <citation type="submission" date="2013-05" db="EMBL/GenBank/DDBJ databases">
        <authorList>
            <person name="Carter J.-M."/>
            <person name="Baker S.C."/>
            <person name="Pink R."/>
            <person name="Carter D.R.F."/>
            <person name="Collins A."/>
            <person name="Tomlin J."/>
            <person name="Gibbs M."/>
            <person name="Breuker C.J."/>
        </authorList>
    </citation>
    <scope>NUCLEOTIDE SEQUENCE</scope>
    <source>
        <tissue evidence="1">Ovary</tissue>
    </source>
</reference>
<dbReference type="AlphaFoldDB" id="S4P7A7"/>
<proteinExistence type="predicted"/>
<dbReference type="PANTHER" id="PTHR28653">
    <property type="match status" value="1"/>
</dbReference>
<protein>
    <submittedName>
        <fullName evidence="1">Uncharacterized protein</fullName>
    </submittedName>
</protein>
<sequence length="160" mass="18052">MAEGNITCEFYFRDAVQNRKILFDTAIACAKNGKVLFILPEELNELPQLSQDLNQVDRHYLKMIIFLYAPNSKSLLEGVASLPNWQNIPSTIILDDLSAYCNNNKFQNACGVAALLTDTAYACSRSLKSTCRVFISVEQNVLSERNCKTLQELYEISDVE</sequence>
<dbReference type="GO" id="GO:0003697">
    <property type="term" value="F:single-stranded DNA binding"/>
    <property type="evidence" value="ECO:0007669"/>
    <property type="project" value="TreeGrafter"/>
</dbReference>
<evidence type="ECO:0000313" key="1">
    <source>
        <dbReference type="EMBL" id="JAA86094.1"/>
    </source>
</evidence>
<dbReference type="GO" id="GO:0000724">
    <property type="term" value="P:double-strand break repair via homologous recombination"/>
    <property type="evidence" value="ECO:0007669"/>
    <property type="project" value="TreeGrafter"/>
</dbReference>